<evidence type="ECO:0000256" key="1">
    <source>
        <dbReference type="ARBA" id="ARBA00001968"/>
    </source>
</evidence>
<comment type="cofactor">
    <cofactor evidence="1">
        <name>a divalent metal cation</name>
        <dbReference type="ChEBI" id="CHEBI:60240"/>
    </cofactor>
</comment>
<dbReference type="AlphaFoldDB" id="A0AAD3NB71"/>
<dbReference type="InterPro" id="IPR027806">
    <property type="entry name" value="HARBI1_dom"/>
</dbReference>
<dbReference type="Pfam" id="PF13359">
    <property type="entry name" value="DDE_Tnp_4"/>
    <property type="match status" value="1"/>
</dbReference>
<evidence type="ECO:0000313" key="4">
    <source>
        <dbReference type="EMBL" id="GLD68632.1"/>
    </source>
</evidence>
<evidence type="ECO:0000313" key="5">
    <source>
        <dbReference type="Proteomes" id="UP001279410"/>
    </source>
</evidence>
<organism evidence="4 5">
    <name type="scientific">Lates japonicus</name>
    <name type="common">Japanese lates</name>
    <dbReference type="NCBI Taxonomy" id="270547"/>
    <lineage>
        <taxon>Eukaryota</taxon>
        <taxon>Metazoa</taxon>
        <taxon>Chordata</taxon>
        <taxon>Craniata</taxon>
        <taxon>Vertebrata</taxon>
        <taxon>Euteleostomi</taxon>
        <taxon>Actinopterygii</taxon>
        <taxon>Neopterygii</taxon>
        <taxon>Teleostei</taxon>
        <taxon>Neoteleostei</taxon>
        <taxon>Acanthomorphata</taxon>
        <taxon>Carangaria</taxon>
        <taxon>Carangaria incertae sedis</taxon>
        <taxon>Centropomidae</taxon>
        <taxon>Lates</taxon>
    </lineage>
</organism>
<name>A0AAD3NB71_LATJO</name>
<evidence type="ECO:0000259" key="3">
    <source>
        <dbReference type="Pfam" id="PF13359"/>
    </source>
</evidence>
<gene>
    <name evidence="4" type="ORF">AKAME5_001994500</name>
</gene>
<comment type="caution">
    <text evidence="4">The sequence shown here is derived from an EMBL/GenBank/DDBJ whole genome shotgun (WGS) entry which is preliminary data.</text>
</comment>
<reference evidence="4" key="1">
    <citation type="submission" date="2022-08" db="EMBL/GenBank/DDBJ databases">
        <title>Genome sequencing of akame (Lates japonicus).</title>
        <authorList>
            <person name="Hashiguchi Y."/>
            <person name="Takahashi H."/>
        </authorList>
    </citation>
    <scope>NUCLEOTIDE SEQUENCE</scope>
    <source>
        <strain evidence="4">Kochi</strain>
    </source>
</reference>
<accession>A0AAD3NB71</accession>
<evidence type="ECO:0000256" key="2">
    <source>
        <dbReference type="ARBA" id="ARBA00022723"/>
    </source>
</evidence>
<keyword evidence="5" id="KW-1185">Reference proteome</keyword>
<sequence length="147" mass="16221">MTPFREPVRNAVEARYNSRLSRARCVVERAFGVLKTRWRSIFLKALEVKVEFVSEVIIDCLFLHNLCIGNEDVLEADEDGEGGDGDECGDAIEPLQQSGDSLRNRLAAAVSAPTDRIPALLIIVSSLRKVRKSDSCFLFAGSLASYS</sequence>
<keyword evidence="2" id="KW-0479">Metal-binding</keyword>
<feature type="domain" description="DDE Tnp4" evidence="3">
    <location>
        <begin position="10"/>
        <end position="65"/>
    </location>
</feature>
<protein>
    <submittedName>
        <fullName evidence="4">Nuclease HARBI1</fullName>
    </submittedName>
</protein>
<proteinExistence type="predicted"/>
<dbReference type="GO" id="GO:0046872">
    <property type="term" value="F:metal ion binding"/>
    <property type="evidence" value="ECO:0007669"/>
    <property type="project" value="UniProtKB-KW"/>
</dbReference>
<dbReference type="EMBL" id="BRZM01000143">
    <property type="protein sequence ID" value="GLD68632.1"/>
    <property type="molecule type" value="Genomic_DNA"/>
</dbReference>
<dbReference type="Proteomes" id="UP001279410">
    <property type="component" value="Unassembled WGS sequence"/>
</dbReference>